<evidence type="ECO:0000313" key="3">
    <source>
        <dbReference type="Proteomes" id="UP000289738"/>
    </source>
</evidence>
<dbReference type="Proteomes" id="UP000289738">
    <property type="component" value="Chromosome B10"/>
</dbReference>
<dbReference type="InterPro" id="IPR004252">
    <property type="entry name" value="Probable_transposase_24"/>
</dbReference>
<protein>
    <submittedName>
        <fullName evidence="2">Uncharacterized protein</fullName>
    </submittedName>
</protein>
<sequence>MLEDVRERRGHLTIWLCSNLKKALYVHWETDEGFKRRHLTNRNNRTSARSSKYTGRSATFMKTKSRLSKSLSHDVTMTETFKYTHTMKKNKERFIDQQAADHYQTGDDVNNSGTAEVDPNTVWCDTASDPYKNCIYGLGSFFVDNLRTSALRHLSTSTTSRSVDPEDGVDLREQVLELTRSFHQQQSEEKYQEILTCISNKFSQAGVEMRVGATSADEVTNGGVPRTDAGQLQQRC</sequence>
<keyword evidence="3" id="KW-1185">Reference proteome</keyword>
<evidence type="ECO:0000313" key="2">
    <source>
        <dbReference type="EMBL" id="RYQ82130.1"/>
    </source>
</evidence>
<dbReference type="EMBL" id="SDMP01000020">
    <property type="protein sequence ID" value="RYQ82130.1"/>
    <property type="molecule type" value="Genomic_DNA"/>
</dbReference>
<reference evidence="2 3" key="1">
    <citation type="submission" date="2019-01" db="EMBL/GenBank/DDBJ databases">
        <title>Sequencing of cultivated peanut Arachis hypogaea provides insights into genome evolution and oil improvement.</title>
        <authorList>
            <person name="Chen X."/>
        </authorList>
    </citation>
    <scope>NUCLEOTIDE SEQUENCE [LARGE SCALE GENOMIC DNA]</scope>
    <source>
        <strain evidence="3">cv. Fuhuasheng</strain>
        <tissue evidence="2">Leaves</tissue>
    </source>
</reference>
<feature type="region of interest" description="Disordered" evidence="1">
    <location>
        <begin position="217"/>
        <end position="236"/>
    </location>
</feature>
<evidence type="ECO:0000256" key="1">
    <source>
        <dbReference type="SAM" id="MobiDB-lite"/>
    </source>
</evidence>
<accession>A0A444WXK1</accession>
<name>A0A444WXK1_ARAHY</name>
<comment type="caution">
    <text evidence="2">The sequence shown here is derived from an EMBL/GenBank/DDBJ whole genome shotgun (WGS) entry which is preliminary data.</text>
</comment>
<proteinExistence type="predicted"/>
<dbReference type="Pfam" id="PF03004">
    <property type="entry name" value="Transposase_24"/>
    <property type="match status" value="1"/>
</dbReference>
<gene>
    <name evidence="2" type="ORF">Ahy_B10g100726</name>
</gene>
<dbReference type="AlphaFoldDB" id="A0A444WXK1"/>
<organism evidence="2 3">
    <name type="scientific">Arachis hypogaea</name>
    <name type="common">Peanut</name>
    <dbReference type="NCBI Taxonomy" id="3818"/>
    <lineage>
        <taxon>Eukaryota</taxon>
        <taxon>Viridiplantae</taxon>
        <taxon>Streptophyta</taxon>
        <taxon>Embryophyta</taxon>
        <taxon>Tracheophyta</taxon>
        <taxon>Spermatophyta</taxon>
        <taxon>Magnoliopsida</taxon>
        <taxon>eudicotyledons</taxon>
        <taxon>Gunneridae</taxon>
        <taxon>Pentapetalae</taxon>
        <taxon>rosids</taxon>
        <taxon>fabids</taxon>
        <taxon>Fabales</taxon>
        <taxon>Fabaceae</taxon>
        <taxon>Papilionoideae</taxon>
        <taxon>50 kb inversion clade</taxon>
        <taxon>dalbergioids sensu lato</taxon>
        <taxon>Dalbergieae</taxon>
        <taxon>Pterocarpus clade</taxon>
        <taxon>Arachis</taxon>
    </lineage>
</organism>